<reference evidence="3" key="1">
    <citation type="submission" date="2022-07" db="EMBL/GenBank/DDBJ databases">
        <title>Complete genome sequence of Salinispirillum sp. LH10-3-1 capable of multiple carbohydrate inversion isolated from a soda lake.</title>
        <authorList>
            <person name="Liu J."/>
            <person name="Zhai Y."/>
            <person name="Zhang H."/>
            <person name="Yang H."/>
            <person name="Qu J."/>
            <person name="Li J."/>
        </authorList>
    </citation>
    <scope>NUCLEOTIDE SEQUENCE</scope>
    <source>
        <strain evidence="3">LH 10-3-1</strain>
    </source>
</reference>
<evidence type="ECO:0000313" key="3">
    <source>
        <dbReference type="EMBL" id="WLD59428.1"/>
    </source>
</evidence>
<gene>
    <name evidence="3" type="ORF">NFC81_06520</name>
</gene>
<sequence length="211" mass="22404">MKKEVFILGVGNNTSVYIDLAEACGFDVIGLYHYDLSRKGEIYFGKKILGSNEELFSENNLVGKSFSVSVGDNRLRVELSEKIRSMGGKVITLIHPTASVSPYATIDEGVTIQANAVVQAGVSIEEDSVVSYLAGVTHTSKIKKGCYIATRATVGAYITVDELAFVGMGATLVSEKLKRVGKRSVVGAGSLVISDVNDTQVVAGLPAKPIL</sequence>
<dbReference type="PANTHER" id="PTHR43300:SF7">
    <property type="entry name" value="UDP-N-ACETYLBACILLOSAMINE N-ACETYLTRANSFERASE"/>
    <property type="match status" value="1"/>
</dbReference>
<organism evidence="3">
    <name type="scientific">Salinispirillum sp. LH 10-3-1</name>
    <dbReference type="NCBI Taxonomy" id="2952525"/>
    <lineage>
        <taxon>Bacteria</taxon>
        <taxon>Pseudomonadati</taxon>
        <taxon>Pseudomonadota</taxon>
        <taxon>Gammaproteobacteria</taxon>
        <taxon>Oceanospirillales</taxon>
        <taxon>Saccharospirillaceae</taxon>
        <taxon>Salinispirillum</taxon>
    </lineage>
</organism>
<evidence type="ECO:0000256" key="1">
    <source>
        <dbReference type="ARBA" id="ARBA00007274"/>
    </source>
</evidence>
<name>A0AB38YJY8_9GAMM</name>
<dbReference type="Gene3D" id="3.40.50.20">
    <property type="match status" value="1"/>
</dbReference>
<evidence type="ECO:0000259" key="2">
    <source>
        <dbReference type="Pfam" id="PF17836"/>
    </source>
</evidence>
<feature type="domain" description="PglD N-terminal" evidence="2">
    <location>
        <begin position="5"/>
        <end position="83"/>
    </location>
</feature>
<accession>A0AB38YJY8</accession>
<dbReference type="PANTHER" id="PTHR43300">
    <property type="entry name" value="ACETYLTRANSFERASE"/>
    <property type="match status" value="1"/>
</dbReference>
<dbReference type="InterPro" id="IPR041561">
    <property type="entry name" value="PglD_N"/>
</dbReference>
<proteinExistence type="inferred from homology"/>
<dbReference type="RefSeq" id="WP_304996720.1">
    <property type="nucleotide sequence ID" value="NZ_CP101717.1"/>
</dbReference>
<protein>
    <recommendedName>
        <fullName evidence="2">PglD N-terminal domain-containing protein</fullName>
    </recommendedName>
</protein>
<dbReference type="Gene3D" id="2.160.10.10">
    <property type="entry name" value="Hexapeptide repeat proteins"/>
    <property type="match status" value="2"/>
</dbReference>
<dbReference type="InterPro" id="IPR011004">
    <property type="entry name" value="Trimer_LpxA-like_sf"/>
</dbReference>
<dbReference type="InterPro" id="IPR050179">
    <property type="entry name" value="Trans_hexapeptide_repeat"/>
</dbReference>
<comment type="similarity">
    <text evidence="1">Belongs to the transferase hexapeptide repeat family.</text>
</comment>
<dbReference type="AlphaFoldDB" id="A0AB38YJY8"/>
<dbReference type="Pfam" id="PF17836">
    <property type="entry name" value="PglD_N"/>
    <property type="match status" value="1"/>
</dbReference>
<dbReference type="SUPFAM" id="SSF51161">
    <property type="entry name" value="Trimeric LpxA-like enzymes"/>
    <property type="match status" value="1"/>
</dbReference>
<dbReference type="EMBL" id="CP101717">
    <property type="protein sequence ID" value="WLD59428.1"/>
    <property type="molecule type" value="Genomic_DNA"/>
</dbReference>